<evidence type="ECO:0000313" key="1">
    <source>
        <dbReference type="EMBL" id="GIF89717.1"/>
    </source>
</evidence>
<name>A0A8J3JRF2_9ACTN</name>
<dbReference type="AlphaFoldDB" id="A0A8J3JRF2"/>
<sequence length="348" mass="37365">METAHDVLIALTRRYAFAEVAALVAPDSGVLPRAGGGALSTESVAHVQQLCAFGQRLLDLDAEDFGELNAAAEANTEHAVADQVHGDHVPEHLRERALACRMPQAPREVHRGALGSMRPAFRLLLEVIDARFRRGETTAVVAAVHIASEYGPLLVWERVLGHAADPVRMPAAVGGDGSAWGDFDDRDCPHTKPEKSAARRCLTVAHENSAGWRTYLDRQHSNTSHALCVCATTCHRRCSVYRRLDARQAEVVTHGCRLAAALNESAVVKLRHSAPVGHGFGVPSQRELLDAWGRTRASLAKHDPAIAEEDGYPLPGFAAFVAVLAGAPMPPDTLLAETAIELAKALTP</sequence>
<keyword evidence="2" id="KW-1185">Reference proteome</keyword>
<organism evidence="1 2">
    <name type="scientific">Catellatospora chokoriensis</name>
    <dbReference type="NCBI Taxonomy" id="310353"/>
    <lineage>
        <taxon>Bacteria</taxon>
        <taxon>Bacillati</taxon>
        <taxon>Actinomycetota</taxon>
        <taxon>Actinomycetes</taxon>
        <taxon>Micromonosporales</taxon>
        <taxon>Micromonosporaceae</taxon>
        <taxon>Catellatospora</taxon>
    </lineage>
</organism>
<reference evidence="1 2" key="1">
    <citation type="submission" date="2021-01" db="EMBL/GenBank/DDBJ databases">
        <title>Whole genome shotgun sequence of Catellatospora chokoriensis NBRC 107358.</title>
        <authorList>
            <person name="Komaki H."/>
            <person name="Tamura T."/>
        </authorList>
    </citation>
    <scope>NUCLEOTIDE SEQUENCE [LARGE SCALE GENOMIC DNA]</scope>
    <source>
        <strain evidence="1 2">NBRC 107358</strain>
    </source>
</reference>
<proteinExistence type="predicted"/>
<gene>
    <name evidence="1" type="ORF">Cch02nite_31610</name>
</gene>
<protein>
    <submittedName>
        <fullName evidence="1">Uncharacterized protein</fullName>
    </submittedName>
</protein>
<dbReference type="RefSeq" id="WP_191842490.1">
    <property type="nucleotide sequence ID" value="NZ_BAAALB010000034.1"/>
</dbReference>
<dbReference type="Proteomes" id="UP000619293">
    <property type="component" value="Unassembled WGS sequence"/>
</dbReference>
<evidence type="ECO:0000313" key="2">
    <source>
        <dbReference type="Proteomes" id="UP000619293"/>
    </source>
</evidence>
<dbReference type="EMBL" id="BONG01000017">
    <property type="protein sequence ID" value="GIF89717.1"/>
    <property type="molecule type" value="Genomic_DNA"/>
</dbReference>
<comment type="caution">
    <text evidence="1">The sequence shown here is derived from an EMBL/GenBank/DDBJ whole genome shotgun (WGS) entry which is preliminary data.</text>
</comment>
<accession>A0A8J3JRF2</accession>